<evidence type="ECO:0000256" key="1">
    <source>
        <dbReference type="SAM" id="Phobius"/>
    </source>
</evidence>
<feature type="transmembrane region" description="Helical" evidence="1">
    <location>
        <begin position="46"/>
        <end position="66"/>
    </location>
</feature>
<keyword evidence="3" id="KW-1185">Reference proteome</keyword>
<dbReference type="RefSeq" id="WP_152805810.1">
    <property type="nucleotide sequence ID" value="NZ_WHNX01000028.1"/>
</dbReference>
<feature type="transmembrane region" description="Helical" evidence="1">
    <location>
        <begin position="72"/>
        <end position="90"/>
    </location>
</feature>
<comment type="caution">
    <text evidence="2">The sequence shown here is derived from an EMBL/GenBank/DDBJ whole genome shotgun (WGS) entry which is preliminary data.</text>
</comment>
<dbReference type="Proteomes" id="UP000440004">
    <property type="component" value="Unassembled WGS sequence"/>
</dbReference>
<dbReference type="InterPro" id="IPR026369">
    <property type="entry name" value="CxxC_20_CxxC"/>
</dbReference>
<evidence type="ECO:0000313" key="3">
    <source>
        <dbReference type="Proteomes" id="UP000440004"/>
    </source>
</evidence>
<name>A0A6A7KCT3_9FIRM</name>
<proteinExistence type="predicted"/>
<protein>
    <recommendedName>
        <fullName evidence="4">Cxxc_20_cxxc protein</fullName>
    </recommendedName>
</protein>
<keyword evidence="1" id="KW-0812">Transmembrane</keyword>
<evidence type="ECO:0000313" key="2">
    <source>
        <dbReference type="EMBL" id="MPW26813.1"/>
    </source>
</evidence>
<gene>
    <name evidence="2" type="ORF">GC105_13575</name>
</gene>
<accession>A0A6A7KCT3</accession>
<reference evidence="2 3" key="1">
    <citation type="submission" date="2019-10" db="EMBL/GenBank/DDBJ databases">
        <title>Alkalibaculum tamaniensis sp.nov., a new alkaliphilic acetogen, isolated on methoxylated aromatics from a mud volcano.</title>
        <authorList>
            <person name="Khomyakova M.A."/>
            <person name="Merkel A.Y."/>
            <person name="Bonch-Osmolovskaya E.A."/>
            <person name="Slobodkin A.I."/>
        </authorList>
    </citation>
    <scope>NUCLEOTIDE SEQUENCE [LARGE SCALE GENOMIC DNA]</scope>
    <source>
        <strain evidence="2 3">M08DMB</strain>
    </source>
</reference>
<dbReference type="AlphaFoldDB" id="A0A6A7KCT3"/>
<keyword evidence="1" id="KW-0472">Membrane</keyword>
<sequence length="100" mass="11885">MFNRKCIECNNDITWGAMIKSYFIFNKPIKCTDCKSLLHINRGSKFLMLFLLIVIPGLYRIVFNNFTLEKSIFVLLIWYIIILLIFPLFSKFHIEDGFPK</sequence>
<evidence type="ECO:0008006" key="4">
    <source>
        <dbReference type="Google" id="ProtNLM"/>
    </source>
</evidence>
<dbReference type="NCBIfam" id="TIGR04104">
    <property type="entry name" value="cxxc_20_cxxc"/>
    <property type="match status" value="1"/>
</dbReference>
<organism evidence="2 3">
    <name type="scientific">Alkalibaculum sporogenes</name>
    <dbReference type="NCBI Taxonomy" id="2655001"/>
    <lineage>
        <taxon>Bacteria</taxon>
        <taxon>Bacillati</taxon>
        <taxon>Bacillota</taxon>
        <taxon>Clostridia</taxon>
        <taxon>Eubacteriales</taxon>
        <taxon>Eubacteriaceae</taxon>
        <taxon>Alkalibaculum</taxon>
    </lineage>
</organism>
<dbReference type="EMBL" id="WHNX01000028">
    <property type="protein sequence ID" value="MPW26813.1"/>
    <property type="molecule type" value="Genomic_DNA"/>
</dbReference>
<keyword evidence="1" id="KW-1133">Transmembrane helix</keyword>